<reference evidence="1" key="2">
    <citation type="journal article" date="2007" name="Science">
        <title>Draft genome sequence of the sexually transmitted pathogen Trichomonas vaginalis.</title>
        <authorList>
            <person name="Carlton J.M."/>
            <person name="Hirt R.P."/>
            <person name="Silva J.C."/>
            <person name="Delcher A.L."/>
            <person name="Schatz M."/>
            <person name="Zhao Q."/>
            <person name="Wortman J.R."/>
            <person name="Bidwell S.L."/>
            <person name="Alsmark U.C.M."/>
            <person name="Besteiro S."/>
            <person name="Sicheritz-Ponten T."/>
            <person name="Noel C.J."/>
            <person name="Dacks J.B."/>
            <person name="Foster P.G."/>
            <person name="Simillion C."/>
            <person name="Van de Peer Y."/>
            <person name="Miranda-Saavedra D."/>
            <person name="Barton G.J."/>
            <person name="Westrop G.D."/>
            <person name="Mueller S."/>
            <person name="Dessi D."/>
            <person name="Fiori P.L."/>
            <person name="Ren Q."/>
            <person name="Paulsen I."/>
            <person name="Zhang H."/>
            <person name="Bastida-Corcuera F.D."/>
            <person name="Simoes-Barbosa A."/>
            <person name="Brown M.T."/>
            <person name="Hayes R.D."/>
            <person name="Mukherjee M."/>
            <person name="Okumura C.Y."/>
            <person name="Schneider R."/>
            <person name="Smith A.J."/>
            <person name="Vanacova S."/>
            <person name="Villalvazo M."/>
            <person name="Haas B.J."/>
            <person name="Pertea M."/>
            <person name="Feldblyum T.V."/>
            <person name="Utterback T.R."/>
            <person name="Shu C.L."/>
            <person name="Osoegawa K."/>
            <person name="de Jong P.J."/>
            <person name="Hrdy I."/>
            <person name="Horvathova L."/>
            <person name="Zubacova Z."/>
            <person name="Dolezal P."/>
            <person name="Malik S.B."/>
            <person name="Logsdon J.M. Jr."/>
            <person name="Henze K."/>
            <person name="Gupta A."/>
            <person name="Wang C.C."/>
            <person name="Dunne R.L."/>
            <person name="Upcroft J.A."/>
            <person name="Upcroft P."/>
            <person name="White O."/>
            <person name="Salzberg S.L."/>
            <person name="Tang P."/>
            <person name="Chiu C.-H."/>
            <person name="Lee Y.-S."/>
            <person name="Embley T.M."/>
            <person name="Coombs G.H."/>
            <person name="Mottram J.C."/>
            <person name="Tachezy J."/>
            <person name="Fraser-Liggett C.M."/>
            <person name="Johnson P.J."/>
        </authorList>
    </citation>
    <scope>NUCLEOTIDE SEQUENCE [LARGE SCALE GENOMIC DNA]</scope>
    <source>
        <strain evidence="1">G3</strain>
    </source>
</reference>
<organism evidence="1 2">
    <name type="scientific">Trichomonas vaginalis (strain ATCC PRA-98 / G3)</name>
    <dbReference type="NCBI Taxonomy" id="412133"/>
    <lineage>
        <taxon>Eukaryota</taxon>
        <taxon>Metamonada</taxon>
        <taxon>Parabasalia</taxon>
        <taxon>Trichomonadida</taxon>
        <taxon>Trichomonadidae</taxon>
        <taxon>Trichomonas</taxon>
    </lineage>
</organism>
<proteinExistence type="predicted"/>
<dbReference type="EMBL" id="DS113760">
    <property type="protein sequence ID" value="EAX96409.1"/>
    <property type="molecule type" value="Genomic_DNA"/>
</dbReference>
<evidence type="ECO:0008006" key="3">
    <source>
        <dbReference type="Google" id="ProtNLM"/>
    </source>
</evidence>
<sequence>MISFLFSFTQSSANKDGIFKKIYSKHNIIFDVSGSSQQYINGTKQTTKPEYAIYPWDKTYDWCSNCAKKQDEHPYITFSVAKKNFKFNSYFLRCGCCYDAGCCCEESGYCFDCCLYSWSVLISDDNKTWTEIHKIKDDSMRICNEKTYNLDKSYEAKYVRVTQNEACPGYKPCISINKFEIFGDVIDDNMRQEEDDNFVSFHDVYEDVSIIGHISKNSNPKYN</sequence>
<evidence type="ECO:0000313" key="2">
    <source>
        <dbReference type="Proteomes" id="UP000001542"/>
    </source>
</evidence>
<gene>
    <name evidence="1" type="ORF">TVAG_493510</name>
</gene>
<name>A2FFB7_TRIV3</name>
<dbReference type="InParanoid" id="A2FFB7"/>
<dbReference type="RefSeq" id="XP_001309339.1">
    <property type="nucleotide sequence ID" value="XM_001309338.1"/>
</dbReference>
<dbReference type="InterPro" id="IPR008979">
    <property type="entry name" value="Galactose-bd-like_sf"/>
</dbReference>
<keyword evidence="2" id="KW-1185">Reference proteome</keyword>
<accession>A2FFB7</accession>
<dbReference type="Gene3D" id="2.60.120.260">
    <property type="entry name" value="Galactose-binding domain-like"/>
    <property type="match status" value="1"/>
</dbReference>
<dbReference type="VEuPathDB" id="TrichDB:TVAG_493510"/>
<evidence type="ECO:0000313" key="1">
    <source>
        <dbReference type="EMBL" id="EAX96409.1"/>
    </source>
</evidence>
<dbReference type="Proteomes" id="UP000001542">
    <property type="component" value="Unassembled WGS sequence"/>
</dbReference>
<dbReference type="SUPFAM" id="SSF49785">
    <property type="entry name" value="Galactose-binding domain-like"/>
    <property type="match status" value="1"/>
</dbReference>
<protein>
    <recommendedName>
        <fullName evidence="3">F5/8 type C domain-containing protein</fullName>
    </recommendedName>
</protein>
<dbReference type="VEuPathDB" id="TrichDB:TVAGG3_0462770"/>
<dbReference type="KEGG" id="tva:4754181"/>
<reference evidence="1" key="1">
    <citation type="submission" date="2006-10" db="EMBL/GenBank/DDBJ databases">
        <authorList>
            <person name="Amadeo P."/>
            <person name="Zhao Q."/>
            <person name="Wortman J."/>
            <person name="Fraser-Liggett C."/>
            <person name="Carlton J."/>
        </authorList>
    </citation>
    <scope>NUCLEOTIDE SEQUENCE</scope>
    <source>
        <strain evidence="1">G3</strain>
    </source>
</reference>
<dbReference type="AlphaFoldDB" id="A2FFB7"/>